<feature type="domain" description="HTH araC/xylS-type" evidence="4">
    <location>
        <begin position="158"/>
        <end position="256"/>
    </location>
</feature>
<dbReference type="EMBL" id="DXBG01000191">
    <property type="protein sequence ID" value="HIZ65894.1"/>
    <property type="molecule type" value="Genomic_DNA"/>
</dbReference>
<dbReference type="Pfam" id="PF12833">
    <property type="entry name" value="HTH_18"/>
    <property type="match status" value="1"/>
</dbReference>
<dbReference type="CDD" id="cd02208">
    <property type="entry name" value="cupin_RmlC-like"/>
    <property type="match status" value="1"/>
</dbReference>
<organism evidence="5 6">
    <name type="scientific">Candidatus Blautia pullicola</name>
    <dbReference type="NCBI Taxonomy" id="2838498"/>
    <lineage>
        <taxon>Bacteria</taxon>
        <taxon>Bacillati</taxon>
        <taxon>Bacillota</taxon>
        <taxon>Clostridia</taxon>
        <taxon>Lachnospirales</taxon>
        <taxon>Lachnospiraceae</taxon>
        <taxon>Blautia</taxon>
    </lineage>
</organism>
<dbReference type="GO" id="GO:0003700">
    <property type="term" value="F:DNA-binding transcription factor activity"/>
    <property type="evidence" value="ECO:0007669"/>
    <property type="project" value="InterPro"/>
</dbReference>
<dbReference type="InterPro" id="IPR018060">
    <property type="entry name" value="HTH_AraC"/>
</dbReference>
<dbReference type="Pfam" id="PF02311">
    <property type="entry name" value="AraC_binding"/>
    <property type="match status" value="1"/>
</dbReference>
<dbReference type="SUPFAM" id="SSF46689">
    <property type="entry name" value="Homeodomain-like"/>
    <property type="match status" value="2"/>
</dbReference>
<dbReference type="InterPro" id="IPR009057">
    <property type="entry name" value="Homeodomain-like_sf"/>
</dbReference>
<dbReference type="Gene3D" id="1.10.10.60">
    <property type="entry name" value="Homeodomain-like"/>
    <property type="match status" value="2"/>
</dbReference>
<dbReference type="PROSITE" id="PS01124">
    <property type="entry name" value="HTH_ARAC_FAMILY_2"/>
    <property type="match status" value="1"/>
</dbReference>
<comment type="caution">
    <text evidence="5">The sequence shown here is derived from an EMBL/GenBank/DDBJ whole genome shotgun (WGS) entry which is preliminary data.</text>
</comment>
<dbReference type="InterPro" id="IPR014710">
    <property type="entry name" value="RmlC-like_jellyroll"/>
</dbReference>
<dbReference type="PRINTS" id="PR00032">
    <property type="entry name" value="HTHARAC"/>
</dbReference>
<dbReference type="InterPro" id="IPR020449">
    <property type="entry name" value="Tscrpt_reg_AraC-type_HTH"/>
</dbReference>
<evidence type="ECO:0000313" key="5">
    <source>
        <dbReference type="EMBL" id="HIZ65894.1"/>
    </source>
</evidence>
<name>A0A9D2FRA6_9FIRM</name>
<dbReference type="PANTHER" id="PTHR43280">
    <property type="entry name" value="ARAC-FAMILY TRANSCRIPTIONAL REGULATOR"/>
    <property type="match status" value="1"/>
</dbReference>
<reference evidence="5" key="1">
    <citation type="journal article" date="2021" name="PeerJ">
        <title>Extensive microbial diversity within the chicken gut microbiome revealed by metagenomics and culture.</title>
        <authorList>
            <person name="Gilroy R."/>
            <person name="Ravi A."/>
            <person name="Getino M."/>
            <person name="Pursley I."/>
            <person name="Horton D.L."/>
            <person name="Alikhan N.F."/>
            <person name="Baker D."/>
            <person name="Gharbi K."/>
            <person name="Hall N."/>
            <person name="Watson M."/>
            <person name="Adriaenssens E.M."/>
            <person name="Foster-Nyarko E."/>
            <person name="Jarju S."/>
            <person name="Secka A."/>
            <person name="Antonio M."/>
            <person name="Oren A."/>
            <person name="Chaudhuri R.R."/>
            <person name="La Ragione R."/>
            <person name="Hildebrand F."/>
            <person name="Pallen M.J."/>
        </authorList>
    </citation>
    <scope>NUCLEOTIDE SEQUENCE</scope>
    <source>
        <strain evidence="5">1068</strain>
    </source>
</reference>
<dbReference type="Proteomes" id="UP000824056">
    <property type="component" value="Unassembled WGS sequence"/>
</dbReference>
<dbReference type="SUPFAM" id="SSF51215">
    <property type="entry name" value="Regulatory protein AraC"/>
    <property type="match status" value="1"/>
</dbReference>
<proteinExistence type="predicted"/>
<dbReference type="SMART" id="SM00342">
    <property type="entry name" value="HTH_ARAC"/>
    <property type="match status" value="1"/>
</dbReference>
<dbReference type="InterPro" id="IPR037923">
    <property type="entry name" value="HTH-like"/>
</dbReference>
<dbReference type="GO" id="GO:0043565">
    <property type="term" value="F:sequence-specific DNA binding"/>
    <property type="evidence" value="ECO:0007669"/>
    <property type="project" value="InterPro"/>
</dbReference>
<evidence type="ECO:0000259" key="4">
    <source>
        <dbReference type="PROSITE" id="PS01124"/>
    </source>
</evidence>
<dbReference type="PANTHER" id="PTHR43280:SF2">
    <property type="entry name" value="HTH-TYPE TRANSCRIPTIONAL REGULATOR EXSA"/>
    <property type="match status" value="1"/>
</dbReference>
<dbReference type="AlphaFoldDB" id="A0A9D2FRA6"/>
<dbReference type="InterPro" id="IPR003313">
    <property type="entry name" value="AraC-bd"/>
</dbReference>
<dbReference type="InterPro" id="IPR018062">
    <property type="entry name" value="HTH_AraC-typ_CS"/>
</dbReference>
<keyword evidence="1" id="KW-0805">Transcription regulation</keyword>
<evidence type="ECO:0000313" key="6">
    <source>
        <dbReference type="Proteomes" id="UP000824056"/>
    </source>
</evidence>
<evidence type="ECO:0000256" key="1">
    <source>
        <dbReference type="ARBA" id="ARBA00023015"/>
    </source>
</evidence>
<accession>A0A9D2FRA6</accession>
<evidence type="ECO:0000256" key="2">
    <source>
        <dbReference type="ARBA" id="ARBA00023125"/>
    </source>
</evidence>
<keyword evidence="2" id="KW-0238">DNA-binding</keyword>
<reference evidence="5" key="2">
    <citation type="submission" date="2021-04" db="EMBL/GenBank/DDBJ databases">
        <authorList>
            <person name="Gilroy R."/>
        </authorList>
    </citation>
    <scope>NUCLEOTIDE SEQUENCE</scope>
    <source>
        <strain evidence="5">1068</strain>
    </source>
</reference>
<evidence type="ECO:0000256" key="3">
    <source>
        <dbReference type="ARBA" id="ARBA00023163"/>
    </source>
</evidence>
<dbReference type="PROSITE" id="PS00041">
    <property type="entry name" value="HTH_ARAC_FAMILY_1"/>
    <property type="match status" value="1"/>
</dbReference>
<dbReference type="Gene3D" id="2.60.120.10">
    <property type="entry name" value="Jelly Rolls"/>
    <property type="match status" value="1"/>
</dbReference>
<gene>
    <name evidence="5" type="ORF">H9809_08355</name>
</gene>
<keyword evidence="3" id="KW-0804">Transcription</keyword>
<sequence>MIVYEDYHFGEQREISLYHIKEFSHFPHFHRSYELLYLKSGSLKAVIDGREFLMEPGHLVLVLPYEIHSYINLGGAECYVNVFSPDYILEFYSMTAKKTLNCPLLNLEEPVFAHMEKHLFLDNSKPLYTKAYLYYIGARLLDQSTLIPRKAQTADLLHQILTYIQEHYTQELTLQDLATHLGYSRLYLSRFINSSLSASFTDLVNQHRINFAAHLLRTTDNPVSDIAFSCGYSSLRSFNRCFKELQQVTPRQYRDRFLVCSSPGSRKTSCPLP</sequence>
<protein>
    <submittedName>
        <fullName evidence="5">AraC family transcriptional regulator</fullName>
    </submittedName>
</protein>